<name>A0ABW2SRA9_9ACTO</name>
<keyword evidence="1" id="KW-0472">Membrane</keyword>
<feature type="transmembrane region" description="Helical" evidence="1">
    <location>
        <begin position="51"/>
        <end position="70"/>
    </location>
</feature>
<evidence type="ECO:0000313" key="3">
    <source>
        <dbReference type="Proteomes" id="UP001596527"/>
    </source>
</evidence>
<evidence type="ECO:0000256" key="1">
    <source>
        <dbReference type="SAM" id="Phobius"/>
    </source>
</evidence>
<comment type="caution">
    <text evidence="2">The sequence shown here is derived from an EMBL/GenBank/DDBJ whole genome shotgun (WGS) entry which is preliminary data.</text>
</comment>
<accession>A0ABW2SRA9</accession>
<feature type="transmembrane region" description="Helical" evidence="1">
    <location>
        <begin position="12"/>
        <end position="39"/>
    </location>
</feature>
<organism evidence="2 3">
    <name type="scientific">Schaalia naturae</name>
    <dbReference type="NCBI Taxonomy" id="635203"/>
    <lineage>
        <taxon>Bacteria</taxon>
        <taxon>Bacillati</taxon>
        <taxon>Actinomycetota</taxon>
        <taxon>Actinomycetes</taxon>
        <taxon>Actinomycetales</taxon>
        <taxon>Actinomycetaceae</taxon>
        <taxon>Schaalia</taxon>
    </lineage>
</organism>
<protein>
    <recommendedName>
        <fullName evidence="4">Cardiolipin synthase N-terminal domain-containing protein</fullName>
    </recommendedName>
</protein>
<dbReference type="RefSeq" id="WP_380975821.1">
    <property type="nucleotide sequence ID" value="NZ_JBHTEF010000001.1"/>
</dbReference>
<keyword evidence="1" id="KW-0812">Transmembrane</keyword>
<evidence type="ECO:0008006" key="4">
    <source>
        <dbReference type="Google" id="ProtNLM"/>
    </source>
</evidence>
<gene>
    <name evidence="2" type="ORF">ACFQWG_12570</name>
</gene>
<proteinExistence type="predicted"/>
<dbReference type="EMBL" id="JBHTEF010000001">
    <property type="protein sequence ID" value="MFC7582028.1"/>
    <property type="molecule type" value="Genomic_DNA"/>
</dbReference>
<keyword evidence="3" id="KW-1185">Reference proteome</keyword>
<sequence>MDTYDDSTYNALAGISLGLVFILALIPLIIWIVTLVGIVRSPRWTPAFKALWALAALPTGIVGMVCWFVWGAKEGNRPLPPAPSAGPSPQV</sequence>
<evidence type="ECO:0000313" key="2">
    <source>
        <dbReference type="EMBL" id="MFC7582028.1"/>
    </source>
</evidence>
<dbReference type="Proteomes" id="UP001596527">
    <property type="component" value="Unassembled WGS sequence"/>
</dbReference>
<keyword evidence="1" id="KW-1133">Transmembrane helix</keyword>
<reference evidence="3" key="1">
    <citation type="journal article" date="2019" name="Int. J. Syst. Evol. Microbiol.">
        <title>The Global Catalogue of Microorganisms (GCM) 10K type strain sequencing project: providing services to taxonomists for standard genome sequencing and annotation.</title>
        <authorList>
            <consortium name="The Broad Institute Genomics Platform"/>
            <consortium name="The Broad Institute Genome Sequencing Center for Infectious Disease"/>
            <person name="Wu L."/>
            <person name="Ma J."/>
        </authorList>
    </citation>
    <scope>NUCLEOTIDE SEQUENCE [LARGE SCALE GENOMIC DNA]</scope>
    <source>
        <strain evidence="3">CCUG 56698</strain>
    </source>
</reference>